<dbReference type="SUPFAM" id="SSF47571">
    <property type="entry name" value="Cloroperoxidase"/>
    <property type="match status" value="1"/>
</dbReference>
<dbReference type="PROSITE" id="PS51405">
    <property type="entry name" value="HEME_HALOPEROXIDASE"/>
    <property type="match status" value="1"/>
</dbReference>
<dbReference type="GO" id="GO:0046872">
    <property type="term" value="F:metal ion binding"/>
    <property type="evidence" value="ECO:0007669"/>
    <property type="project" value="UniProtKB-KW"/>
</dbReference>
<dbReference type="PANTHER" id="PTHR33577:SF9">
    <property type="entry name" value="PEROXIDASE STCC"/>
    <property type="match status" value="1"/>
</dbReference>
<keyword evidence="2 10" id="KW-0575">Peroxidase</keyword>
<evidence type="ECO:0000313" key="10">
    <source>
        <dbReference type="EMBL" id="PMD55728.1"/>
    </source>
</evidence>
<dbReference type="PANTHER" id="PTHR33577">
    <property type="entry name" value="STERIGMATOCYSTIN BIOSYNTHESIS PEROXIDASE STCC-RELATED"/>
    <property type="match status" value="1"/>
</dbReference>
<feature type="chain" id="PRO_5014448501" evidence="8">
    <location>
        <begin position="19"/>
        <end position="278"/>
    </location>
</feature>
<accession>A0A2J6SY77</accession>
<keyword evidence="5" id="KW-0560">Oxidoreductase</keyword>
<evidence type="ECO:0000313" key="11">
    <source>
        <dbReference type="Proteomes" id="UP000235371"/>
    </source>
</evidence>
<dbReference type="Proteomes" id="UP000235371">
    <property type="component" value="Unassembled WGS sequence"/>
</dbReference>
<feature type="signal peptide" evidence="8">
    <location>
        <begin position="1"/>
        <end position="18"/>
    </location>
</feature>
<gene>
    <name evidence="10" type="ORF">K444DRAFT_645438</name>
</gene>
<keyword evidence="11" id="KW-1185">Reference proteome</keyword>
<evidence type="ECO:0000259" key="9">
    <source>
        <dbReference type="PROSITE" id="PS51405"/>
    </source>
</evidence>
<evidence type="ECO:0000256" key="8">
    <source>
        <dbReference type="SAM" id="SignalP"/>
    </source>
</evidence>
<feature type="domain" description="Heme haloperoxidase family profile" evidence="9">
    <location>
        <begin position="20"/>
        <end position="239"/>
    </location>
</feature>
<evidence type="ECO:0000256" key="6">
    <source>
        <dbReference type="ARBA" id="ARBA00023004"/>
    </source>
</evidence>
<evidence type="ECO:0000256" key="5">
    <source>
        <dbReference type="ARBA" id="ARBA00023002"/>
    </source>
</evidence>
<organism evidence="10 11">
    <name type="scientific">Hyaloscypha bicolor E</name>
    <dbReference type="NCBI Taxonomy" id="1095630"/>
    <lineage>
        <taxon>Eukaryota</taxon>
        <taxon>Fungi</taxon>
        <taxon>Dikarya</taxon>
        <taxon>Ascomycota</taxon>
        <taxon>Pezizomycotina</taxon>
        <taxon>Leotiomycetes</taxon>
        <taxon>Helotiales</taxon>
        <taxon>Hyaloscyphaceae</taxon>
        <taxon>Hyaloscypha</taxon>
        <taxon>Hyaloscypha bicolor</taxon>
    </lineage>
</organism>
<dbReference type="Pfam" id="PF01328">
    <property type="entry name" value="Peroxidase_2"/>
    <property type="match status" value="1"/>
</dbReference>
<sequence>MVLPHSTALSLLLPLSAAQNFSAWSPPGPGDVRSPCPGLSSLTSHGFISHNGKILTIPILINALNDGMNVGADFATVIGGAGLLSAPANLPSTSFDLGNLNEHNFPIEHDASLNRADNYENNGENHSFNRTIFKSALAYYDGMNATSIPVAAEAKYNRVITEGKRGPKFIYTPQQFILSYEETAIYISVMGDLIYGAAPVEYVHVSFDGSCYQVRLPYVEGWRPPTKQTNLLTLGDMVFSRNAANGEVIPEGLEFTTNTLKLAFGGYDPIIGLLVHVL</sequence>
<comment type="similarity">
    <text evidence="7">Belongs to the chloroperoxidase family.</text>
</comment>
<name>A0A2J6SY77_9HELO</name>
<reference evidence="10 11" key="1">
    <citation type="submission" date="2016-04" db="EMBL/GenBank/DDBJ databases">
        <title>A degradative enzymes factory behind the ericoid mycorrhizal symbiosis.</title>
        <authorList>
            <consortium name="DOE Joint Genome Institute"/>
            <person name="Martino E."/>
            <person name="Morin E."/>
            <person name="Grelet G."/>
            <person name="Kuo A."/>
            <person name="Kohler A."/>
            <person name="Daghino S."/>
            <person name="Barry K."/>
            <person name="Choi C."/>
            <person name="Cichocki N."/>
            <person name="Clum A."/>
            <person name="Copeland A."/>
            <person name="Hainaut M."/>
            <person name="Haridas S."/>
            <person name="Labutti K."/>
            <person name="Lindquist E."/>
            <person name="Lipzen A."/>
            <person name="Khouja H.-R."/>
            <person name="Murat C."/>
            <person name="Ohm R."/>
            <person name="Olson A."/>
            <person name="Spatafora J."/>
            <person name="Veneault-Fourrey C."/>
            <person name="Henrissat B."/>
            <person name="Grigoriev I."/>
            <person name="Martin F."/>
            <person name="Perotto S."/>
        </authorList>
    </citation>
    <scope>NUCLEOTIDE SEQUENCE [LARGE SCALE GENOMIC DNA]</scope>
    <source>
        <strain evidence="10 11">E</strain>
    </source>
</reference>
<evidence type="ECO:0000256" key="2">
    <source>
        <dbReference type="ARBA" id="ARBA00022559"/>
    </source>
</evidence>
<keyword evidence="6" id="KW-0408">Iron</keyword>
<dbReference type="InParanoid" id="A0A2J6SY77"/>
<dbReference type="GeneID" id="36593164"/>
<dbReference type="GO" id="GO:0004601">
    <property type="term" value="F:peroxidase activity"/>
    <property type="evidence" value="ECO:0007669"/>
    <property type="project" value="UniProtKB-KW"/>
</dbReference>
<comment type="cofactor">
    <cofactor evidence="1">
        <name>heme b</name>
        <dbReference type="ChEBI" id="CHEBI:60344"/>
    </cofactor>
</comment>
<keyword evidence="4" id="KW-0479">Metal-binding</keyword>
<dbReference type="STRING" id="1095630.A0A2J6SY77"/>
<keyword evidence="3" id="KW-0349">Heme</keyword>
<dbReference type="EMBL" id="KZ613854">
    <property type="protein sequence ID" value="PMD55728.1"/>
    <property type="molecule type" value="Genomic_DNA"/>
</dbReference>
<evidence type="ECO:0000256" key="4">
    <source>
        <dbReference type="ARBA" id="ARBA00022723"/>
    </source>
</evidence>
<dbReference type="OrthoDB" id="407298at2759"/>
<proteinExistence type="inferred from homology"/>
<dbReference type="Gene3D" id="1.10.489.10">
    <property type="entry name" value="Chloroperoxidase-like"/>
    <property type="match status" value="1"/>
</dbReference>
<protein>
    <submittedName>
        <fullName evidence="10">Cloroperoxidase</fullName>
    </submittedName>
</protein>
<dbReference type="InterPro" id="IPR036851">
    <property type="entry name" value="Chloroperoxidase-like_sf"/>
</dbReference>
<keyword evidence="8" id="KW-0732">Signal</keyword>
<evidence type="ECO:0000256" key="3">
    <source>
        <dbReference type="ARBA" id="ARBA00022617"/>
    </source>
</evidence>
<evidence type="ECO:0000256" key="7">
    <source>
        <dbReference type="ARBA" id="ARBA00025795"/>
    </source>
</evidence>
<dbReference type="RefSeq" id="XP_024732632.1">
    <property type="nucleotide sequence ID" value="XM_024885087.1"/>
</dbReference>
<dbReference type="InterPro" id="IPR000028">
    <property type="entry name" value="Chloroperoxidase"/>
</dbReference>
<evidence type="ECO:0000256" key="1">
    <source>
        <dbReference type="ARBA" id="ARBA00001970"/>
    </source>
</evidence>
<dbReference type="AlphaFoldDB" id="A0A2J6SY77"/>